<evidence type="ECO:0000313" key="1">
    <source>
        <dbReference type="EMBL" id="KAI3694694.1"/>
    </source>
</evidence>
<evidence type="ECO:0000313" key="2">
    <source>
        <dbReference type="Proteomes" id="UP001056120"/>
    </source>
</evidence>
<reference evidence="2" key="1">
    <citation type="journal article" date="2022" name="Mol. Ecol. Resour.">
        <title>The genomes of chicory, endive, great burdock and yacon provide insights into Asteraceae palaeo-polyploidization history and plant inulin production.</title>
        <authorList>
            <person name="Fan W."/>
            <person name="Wang S."/>
            <person name="Wang H."/>
            <person name="Wang A."/>
            <person name="Jiang F."/>
            <person name="Liu H."/>
            <person name="Zhao H."/>
            <person name="Xu D."/>
            <person name="Zhang Y."/>
        </authorList>
    </citation>
    <scope>NUCLEOTIDE SEQUENCE [LARGE SCALE GENOMIC DNA]</scope>
    <source>
        <strain evidence="2">cv. Yunnan</strain>
    </source>
</reference>
<reference evidence="1 2" key="2">
    <citation type="journal article" date="2022" name="Mol. Ecol. Resour.">
        <title>The genomes of chicory, endive, great burdock and yacon provide insights into Asteraceae paleo-polyploidization history and plant inulin production.</title>
        <authorList>
            <person name="Fan W."/>
            <person name="Wang S."/>
            <person name="Wang H."/>
            <person name="Wang A."/>
            <person name="Jiang F."/>
            <person name="Liu H."/>
            <person name="Zhao H."/>
            <person name="Xu D."/>
            <person name="Zhang Y."/>
        </authorList>
    </citation>
    <scope>NUCLEOTIDE SEQUENCE [LARGE SCALE GENOMIC DNA]</scope>
    <source>
        <strain evidence="2">cv. Yunnan</strain>
        <tissue evidence="1">Leaves</tissue>
    </source>
</reference>
<gene>
    <name evidence="1" type="ORF">L1987_77663</name>
</gene>
<keyword evidence="2" id="KW-1185">Reference proteome</keyword>
<accession>A0ACB8Z9M9</accession>
<organism evidence="1 2">
    <name type="scientific">Smallanthus sonchifolius</name>
    <dbReference type="NCBI Taxonomy" id="185202"/>
    <lineage>
        <taxon>Eukaryota</taxon>
        <taxon>Viridiplantae</taxon>
        <taxon>Streptophyta</taxon>
        <taxon>Embryophyta</taxon>
        <taxon>Tracheophyta</taxon>
        <taxon>Spermatophyta</taxon>
        <taxon>Magnoliopsida</taxon>
        <taxon>eudicotyledons</taxon>
        <taxon>Gunneridae</taxon>
        <taxon>Pentapetalae</taxon>
        <taxon>asterids</taxon>
        <taxon>campanulids</taxon>
        <taxon>Asterales</taxon>
        <taxon>Asteraceae</taxon>
        <taxon>Asteroideae</taxon>
        <taxon>Heliantheae alliance</taxon>
        <taxon>Millerieae</taxon>
        <taxon>Smallanthus</taxon>
    </lineage>
</organism>
<sequence length="109" mass="11664">MARAITVEKSAFNAFKPLKEVRSSFGAIELDGVARVKVFESAWGWVGTTTTTIISTVVSATIVVIGLSELVHKLSEESSKVIVVVVGLIGTTRRHAIGINKTGGRIKRL</sequence>
<comment type="caution">
    <text evidence="1">The sequence shown here is derived from an EMBL/GenBank/DDBJ whole genome shotgun (WGS) entry which is preliminary data.</text>
</comment>
<protein>
    <submittedName>
        <fullName evidence="1">Uncharacterized protein</fullName>
    </submittedName>
</protein>
<dbReference type="EMBL" id="CM042043">
    <property type="protein sequence ID" value="KAI3694694.1"/>
    <property type="molecule type" value="Genomic_DNA"/>
</dbReference>
<proteinExistence type="predicted"/>
<dbReference type="Proteomes" id="UP001056120">
    <property type="component" value="Linkage Group LG26"/>
</dbReference>
<name>A0ACB8Z9M9_9ASTR</name>